<evidence type="ECO:0000259" key="1">
    <source>
        <dbReference type="Pfam" id="PF12867"/>
    </source>
</evidence>
<evidence type="ECO:0000313" key="3">
    <source>
        <dbReference type="Proteomes" id="UP000321532"/>
    </source>
</evidence>
<sequence length="156" mass="17425">MKTKSEILLALWQEARTRFNNQLLDITPADLRKKLPPAPNSAGFLIRHIGDVELLFAKNVFGAGDIKISAKTVIAQHDTGEWVNLPELKDYVAYSAELLLKILEKQSDADWETLITTKEFGTKTKAEALGRITSHTAYHAGQLALIRKYGTAIDDY</sequence>
<dbReference type="InterPro" id="IPR034660">
    <property type="entry name" value="DinB/YfiT-like"/>
</dbReference>
<keyword evidence="3" id="KW-1185">Reference proteome</keyword>
<feature type="domain" description="DinB-like" evidence="1">
    <location>
        <begin position="12"/>
        <end position="143"/>
    </location>
</feature>
<dbReference type="Gene3D" id="1.20.120.450">
    <property type="entry name" value="dinb family like domain"/>
    <property type="match status" value="1"/>
</dbReference>
<dbReference type="EMBL" id="BJYS01000051">
    <property type="protein sequence ID" value="GEO07115.1"/>
    <property type="molecule type" value="Genomic_DNA"/>
</dbReference>
<proteinExistence type="predicted"/>
<dbReference type="InterPro" id="IPR024775">
    <property type="entry name" value="DinB-like"/>
</dbReference>
<gene>
    <name evidence="2" type="ORF">AAE02nite_47790</name>
</gene>
<organism evidence="2 3">
    <name type="scientific">Adhaeribacter aerolatus</name>
    <dbReference type="NCBI Taxonomy" id="670289"/>
    <lineage>
        <taxon>Bacteria</taxon>
        <taxon>Pseudomonadati</taxon>
        <taxon>Bacteroidota</taxon>
        <taxon>Cytophagia</taxon>
        <taxon>Cytophagales</taxon>
        <taxon>Hymenobacteraceae</taxon>
        <taxon>Adhaeribacter</taxon>
    </lineage>
</organism>
<dbReference type="Proteomes" id="UP000321532">
    <property type="component" value="Unassembled WGS sequence"/>
</dbReference>
<dbReference type="SUPFAM" id="SSF109854">
    <property type="entry name" value="DinB/YfiT-like putative metalloenzymes"/>
    <property type="match status" value="1"/>
</dbReference>
<protein>
    <recommendedName>
        <fullName evidence="1">DinB-like domain-containing protein</fullName>
    </recommendedName>
</protein>
<reference evidence="2 3" key="1">
    <citation type="submission" date="2019-07" db="EMBL/GenBank/DDBJ databases">
        <title>Whole genome shotgun sequence of Adhaeribacter aerolatus NBRC 106133.</title>
        <authorList>
            <person name="Hosoyama A."/>
            <person name="Uohara A."/>
            <person name="Ohji S."/>
            <person name="Ichikawa N."/>
        </authorList>
    </citation>
    <scope>NUCLEOTIDE SEQUENCE [LARGE SCALE GENOMIC DNA]</scope>
    <source>
        <strain evidence="2 3">NBRC 106133</strain>
    </source>
</reference>
<dbReference type="Pfam" id="PF12867">
    <property type="entry name" value="DinB_2"/>
    <property type="match status" value="1"/>
</dbReference>
<name>A0A512B555_9BACT</name>
<evidence type="ECO:0000313" key="2">
    <source>
        <dbReference type="EMBL" id="GEO07115.1"/>
    </source>
</evidence>
<dbReference type="AlphaFoldDB" id="A0A512B555"/>
<accession>A0A512B555</accession>
<comment type="caution">
    <text evidence="2">The sequence shown here is derived from an EMBL/GenBank/DDBJ whole genome shotgun (WGS) entry which is preliminary data.</text>
</comment>
<dbReference type="RefSeq" id="WP_146904624.1">
    <property type="nucleotide sequence ID" value="NZ_BJYS01000051.1"/>
</dbReference>
<dbReference type="OrthoDB" id="824606at2"/>